<accession>A0A2N0NUL2</accession>
<dbReference type="Proteomes" id="UP000232722">
    <property type="component" value="Unassembled WGS sequence"/>
</dbReference>
<dbReference type="EMBL" id="LLXJ01002728">
    <property type="protein sequence ID" value="PKB98253.1"/>
    <property type="molecule type" value="Genomic_DNA"/>
</dbReference>
<name>A0A2N0NUL2_9GLOM</name>
<comment type="caution">
    <text evidence="1">The sequence shown here is derived from an EMBL/GenBank/DDBJ whole genome shotgun (WGS) entry which is preliminary data.</text>
</comment>
<evidence type="ECO:0000313" key="1">
    <source>
        <dbReference type="EMBL" id="PKB98253.1"/>
    </source>
</evidence>
<reference evidence="1 2" key="1">
    <citation type="submission" date="2016-04" db="EMBL/GenBank/DDBJ databases">
        <title>Genome analyses suggest a sexual origin of heterokaryosis in a supposedly ancient asexual fungus.</title>
        <authorList>
            <person name="Ropars J."/>
            <person name="Sedzielewska K."/>
            <person name="Noel J."/>
            <person name="Charron P."/>
            <person name="Farinelli L."/>
            <person name="Marton T."/>
            <person name="Kruger M."/>
            <person name="Pelin A."/>
            <person name="Brachmann A."/>
            <person name="Corradi N."/>
        </authorList>
    </citation>
    <scope>NUCLEOTIDE SEQUENCE [LARGE SCALE GENOMIC DNA]</scope>
    <source>
        <strain evidence="1 2">A5</strain>
    </source>
</reference>
<evidence type="ECO:0000313" key="2">
    <source>
        <dbReference type="Proteomes" id="UP000232722"/>
    </source>
</evidence>
<dbReference type="VEuPathDB" id="FungiDB:RhiirFUN_010378"/>
<sequence length="438" mass="49945">MTREALTKVQNSTAVPSLTVQLQVNDQLCIKHYNELVSYKRNISKSKRKCADKDLSYKGVKNVCLREDVYYDLLNNTSSLEVLHQRVKDLELELKEYVIKAQETFSNETTRFSQFFGDQVARMTSILYQYQKEGNLPIFDPIKFVELIESCDIKMREFFDILFQSMNPTQKNQATQRMLKQKVMMLCYQMAALRNKQVSGTKTAVGLLMVGSRTSKNGINTLANMGMNPLEELYHISETALTTDTDSSTNSFDTPNDFRPLKTSKIIFNDEDLNLNQLFSKPEPVELLFADEDLHLNQLFEKPEVPRMAALGGRFNPNILLNALNNLTNALGVGGNNWVNVNNAVNTLNAILVANNNALQTCETQAAQILSDLLWRKSRSNRLSRLKGVAVVWYQMVARNPINVWDGAANNNTFEYVFKQCFRTLALVELWSTKLDQQ</sequence>
<dbReference type="VEuPathDB" id="FungiDB:RhiirA1_543473"/>
<organism evidence="1 2">
    <name type="scientific">Rhizophagus irregularis</name>
    <dbReference type="NCBI Taxonomy" id="588596"/>
    <lineage>
        <taxon>Eukaryota</taxon>
        <taxon>Fungi</taxon>
        <taxon>Fungi incertae sedis</taxon>
        <taxon>Mucoromycota</taxon>
        <taxon>Glomeromycotina</taxon>
        <taxon>Glomeromycetes</taxon>
        <taxon>Glomerales</taxon>
        <taxon>Glomeraceae</taxon>
        <taxon>Rhizophagus</taxon>
    </lineage>
</organism>
<gene>
    <name evidence="1" type="ORF">RhiirA5_506257</name>
</gene>
<proteinExistence type="predicted"/>
<dbReference type="VEuPathDB" id="FungiDB:RhiirA1_477294"/>
<dbReference type="VEuPathDB" id="FungiDB:FUN_022560"/>
<protein>
    <submittedName>
        <fullName evidence="1">Uncharacterized protein</fullName>
    </submittedName>
</protein>
<reference evidence="1 2" key="2">
    <citation type="submission" date="2017-09" db="EMBL/GenBank/DDBJ databases">
        <title>Extensive intraspecific genome diversity in a model arbuscular mycorrhizal fungus.</title>
        <authorList>
            <person name="Chen E.C."/>
            <person name="Morin E."/>
            <person name="Beaudet D."/>
            <person name="Noel J."/>
            <person name="Ndikumana S."/>
            <person name="Charron P."/>
            <person name="St-Onge C."/>
            <person name="Giorgi J."/>
            <person name="Grigoriev I.V."/>
            <person name="Roux C."/>
            <person name="Martin F.M."/>
            <person name="Corradi N."/>
        </authorList>
    </citation>
    <scope>NUCLEOTIDE SEQUENCE [LARGE SCALE GENOMIC DNA]</scope>
    <source>
        <strain evidence="1 2">A5</strain>
    </source>
</reference>
<dbReference type="AlphaFoldDB" id="A0A2N0NUL2"/>
<dbReference type="VEuPathDB" id="FungiDB:RhiirFUN_010379"/>